<dbReference type="EMBL" id="JACBZF010000016">
    <property type="protein sequence ID" value="NYH97186.1"/>
    <property type="molecule type" value="Genomic_DNA"/>
</dbReference>
<accession>A0A7Y9Y223</accession>
<keyword evidence="3" id="KW-1185">Reference proteome</keyword>
<gene>
    <name evidence="2" type="ORF">FHS75_003547</name>
</gene>
<feature type="compositionally biased region" description="Basic residues" evidence="1">
    <location>
        <begin position="16"/>
        <end position="26"/>
    </location>
</feature>
<evidence type="ECO:0000313" key="2">
    <source>
        <dbReference type="EMBL" id="NYH97186.1"/>
    </source>
</evidence>
<feature type="region of interest" description="Disordered" evidence="1">
    <location>
        <begin position="1"/>
        <end position="35"/>
    </location>
</feature>
<name>A0A7Y9Y223_9SPHN</name>
<evidence type="ECO:0000313" key="3">
    <source>
        <dbReference type="Proteomes" id="UP000522081"/>
    </source>
</evidence>
<proteinExistence type="predicted"/>
<dbReference type="Proteomes" id="UP000522081">
    <property type="component" value="Unassembled WGS sequence"/>
</dbReference>
<sequence length="184" mass="20355">MTEEARPVRSEAARAASRRNGKKGKGPKTPLGKLRSSRNAFQHGLRARRALPPVLPEWLREIEDELVAITGAKGPGRHEHLDRALTASLLLQEIDAVYDAMLLQIVGDLQTSLVAPGITACESEATSPEDAPSRAVRAEPLSSRLAKELKKLHRYRRRFRGQRDNAIKKMEVTRKRLSTAPGKG</sequence>
<organism evidence="2 3">
    <name type="scientific">Novosphingobium marinum</name>
    <dbReference type="NCBI Taxonomy" id="1514948"/>
    <lineage>
        <taxon>Bacteria</taxon>
        <taxon>Pseudomonadati</taxon>
        <taxon>Pseudomonadota</taxon>
        <taxon>Alphaproteobacteria</taxon>
        <taxon>Sphingomonadales</taxon>
        <taxon>Sphingomonadaceae</taxon>
        <taxon>Novosphingobium</taxon>
    </lineage>
</organism>
<evidence type="ECO:0000256" key="1">
    <source>
        <dbReference type="SAM" id="MobiDB-lite"/>
    </source>
</evidence>
<reference evidence="2 3" key="1">
    <citation type="submission" date="2020-07" db="EMBL/GenBank/DDBJ databases">
        <title>Genomic Encyclopedia of Type Strains, Phase IV (KMG-IV): sequencing the most valuable type-strain genomes for metagenomic binning, comparative biology and taxonomic classification.</title>
        <authorList>
            <person name="Goeker M."/>
        </authorList>
    </citation>
    <scope>NUCLEOTIDE SEQUENCE [LARGE SCALE GENOMIC DNA]</scope>
    <source>
        <strain evidence="2 3">DSM 29043</strain>
    </source>
</reference>
<comment type="caution">
    <text evidence="2">The sequence shown here is derived from an EMBL/GenBank/DDBJ whole genome shotgun (WGS) entry which is preliminary data.</text>
</comment>
<protein>
    <submittedName>
        <fullName evidence="2">Uncharacterized protein</fullName>
    </submittedName>
</protein>
<dbReference type="AlphaFoldDB" id="A0A7Y9Y223"/>
<dbReference type="RefSeq" id="WP_179408944.1">
    <property type="nucleotide sequence ID" value="NZ_BMGF01000019.1"/>
</dbReference>
<feature type="compositionally biased region" description="Basic and acidic residues" evidence="1">
    <location>
        <begin position="1"/>
        <end position="12"/>
    </location>
</feature>